<dbReference type="HOGENOM" id="CLU_098904_0_0_2"/>
<evidence type="ECO:0000313" key="3">
    <source>
        <dbReference type="Proteomes" id="UP000002071"/>
    </source>
</evidence>
<reference evidence="2 3" key="1">
    <citation type="journal article" date="2009" name="Stand. Genomic Sci.">
        <title>Complete genome sequence of Halorhabdus utahensis type strain (AX-2).</title>
        <authorList>
            <person name="Anderson I."/>
            <person name="Tindall B.J."/>
            <person name="Pomrenke H."/>
            <person name="Goker M."/>
            <person name="Lapidus A."/>
            <person name="Nolan M."/>
            <person name="Copeland A."/>
            <person name="Glavina Del Rio T."/>
            <person name="Chen F."/>
            <person name="Tice H."/>
            <person name="Cheng J.F."/>
            <person name="Lucas S."/>
            <person name="Chertkov O."/>
            <person name="Bruce D."/>
            <person name="Brettin T."/>
            <person name="Detter J.C."/>
            <person name="Han C."/>
            <person name="Goodwin L."/>
            <person name="Land M."/>
            <person name="Hauser L."/>
            <person name="Chang Y.J."/>
            <person name="Jeffries C.D."/>
            <person name="Pitluck S."/>
            <person name="Pati A."/>
            <person name="Mavromatis K."/>
            <person name="Ivanova N."/>
            <person name="Ovchinnikova G."/>
            <person name="Chen A."/>
            <person name="Palaniappan K."/>
            <person name="Chain P."/>
            <person name="Rohde M."/>
            <person name="Bristow J."/>
            <person name="Eisen J.A."/>
            <person name="Markowitz V."/>
            <person name="Hugenholtz P."/>
            <person name="Kyrpides N.C."/>
            <person name="Klenk H.P."/>
        </authorList>
    </citation>
    <scope>NUCLEOTIDE SEQUENCE [LARGE SCALE GENOMIC DNA]</scope>
    <source>
        <strain evidence="3">DSM 12940 / JCM 11049 / AX-2</strain>
    </source>
</reference>
<dbReference type="EMBL" id="CP001687">
    <property type="protein sequence ID" value="ACV10681.1"/>
    <property type="molecule type" value="Genomic_DNA"/>
</dbReference>
<keyword evidence="1" id="KW-0472">Membrane</keyword>
<dbReference type="Proteomes" id="UP000002071">
    <property type="component" value="Chromosome"/>
</dbReference>
<evidence type="ECO:0008006" key="4">
    <source>
        <dbReference type="Google" id="ProtNLM"/>
    </source>
</evidence>
<dbReference type="OrthoDB" id="328136at2157"/>
<name>C7NS74_HALUD</name>
<keyword evidence="1" id="KW-1133">Transmembrane helix</keyword>
<feature type="transmembrane region" description="Helical" evidence="1">
    <location>
        <begin position="167"/>
        <end position="190"/>
    </location>
</feature>
<dbReference type="GeneID" id="8382761"/>
<accession>C7NS74</accession>
<dbReference type="Pfam" id="PF09622">
    <property type="entry name" value="DUF2391"/>
    <property type="match status" value="1"/>
</dbReference>
<dbReference type="eggNOG" id="arCOG03887">
    <property type="taxonomic scope" value="Archaea"/>
</dbReference>
<evidence type="ECO:0000256" key="1">
    <source>
        <dbReference type="SAM" id="Phobius"/>
    </source>
</evidence>
<evidence type="ECO:0000313" key="2">
    <source>
        <dbReference type="EMBL" id="ACV10681.1"/>
    </source>
</evidence>
<dbReference type="AlphaFoldDB" id="C7NS74"/>
<feature type="transmembrane region" description="Helical" evidence="1">
    <location>
        <begin position="102"/>
        <end position="120"/>
    </location>
</feature>
<organism evidence="2 3">
    <name type="scientific">Halorhabdus utahensis (strain DSM 12940 / JCM 11049 / AX-2)</name>
    <dbReference type="NCBI Taxonomy" id="519442"/>
    <lineage>
        <taxon>Archaea</taxon>
        <taxon>Methanobacteriati</taxon>
        <taxon>Methanobacteriota</taxon>
        <taxon>Stenosarchaea group</taxon>
        <taxon>Halobacteria</taxon>
        <taxon>Halobacteriales</taxon>
        <taxon>Haloarculaceae</taxon>
        <taxon>Halorhabdus</taxon>
    </lineage>
</organism>
<dbReference type="KEGG" id="hut:Huta_0494"/>
<dbReference type="InterPro" id="IPR024464">
    <property type="entry name" value="DUF2391"/>
</dbReference>
<protein>
    <recommendedName>
        <fullName evidence="4">Integral membrane protein</fullName>
    </recommendedName>
</protein>
<sequence>MSLFDGHDSEAPPSEPSVVDLVAELDELEETVDSPEERAKVDVVRETALSVSQQGAFGRVISGFDRADASEALLGSVLFGIPMFVEGGTSEVGAYLAANPHFLVGTAGFTFALVFGILYVAEIQDVRVVDPYFGFIPQRFAGVLVIASVTALILMTMWGRLTWDTPLVAVGELAAAILPMSVGGALGDILPGS</sequence>
<proteinExistence type="predicted"/>
<keyword evidence="1" id="KW-0812">Transmembrane</keyword>
<feature type="transmembrane region" description="Helical" evidence="1">
    <location>
        <begin position="140"/>
        <end position="161"/>
    </location>
</feature>
<dbReference type="RefSeq" id="WP_015788262.1">
    <property type="nucleotide sequence ID" value="NC_013158.1"/>
</dbReference>
<keyword evidence="3" id="KW-1185">Reference proteome</keyword>
<gene>
    <name evidence="2" type="ordered locus">Huta_0494</name>
</gene>